<evidence type="ECO:0000259" key="2">
    <source>
        <dbReference type="Pfam" id="PF00085"/>
    </source>
</evidence>
<reference evidence="3" key="1">
    <citation type="submission" date="2025-08" db="UniProtKB">
        <authorList>
            <consortium name="Ensembl"/>
        </authorList>
    </citation>
    <scope>IDENTIFICATION</scope>
</reference>
<name>A0A663EPE4_AQUCH</name>
<dbReference type="GO" id="GO:0005783">
    <property type="term" value="C:endoplasmic reticulum"/>
    <property type="evidence" value="ECO:0007669"/>
    <property type="project" value="TreeGrafter"/>
</dbReference>
<dbReference type="SUPFAM" id="SSF52833">
    <property type="entry name" value="Thioredoxin-like"/>
    <property type="match status" value="3"/>
</dbReference>
<dbReference type="Ensembl" id="ENSACCT00020014802.1">
    <property type="protein sequence ID" value="ENSACCP00020014175.1"/>
    <property type="gene ID" value="ENSACCG00020009772.1"/>
</dbReference>
<dbReference type="InParanoid" id="A0A663EPE4"/>
<comment type="similarity">
    <text evidence="1">Belongs to the protein disulfide isomerase family.</text>
</comment>
<dbReference type="GeneTree" id="ENSGT00940000160939"/>
<protein>
    <recommendedName>
        <fullName evidence="2">Thioredoxin domain-containing protein</fullName>
    </recommendedName>
</protein>
<dbReference type="AlphaFoldDB" id="A0A663EPE4"/>
<dbReference type="Pfam" id="PF00085">
    <property type="entry name" value="Thioredoxin"/>
    <property type="match status" value="1"/>
</dbReference>
<accession>A0A663EPE4</accession>
<reference evidence="3" key="2">
    <citation type="submission" date="2025-09" db="UniProtKB">
        <authorList>
            <consortium name="Ensembl"/>
        </authorList>
    </citation>
    <scope>IDENTIFICATION</scope>
</reference>
<dbReference type="GO" id="GO:0006457">
    <property type="term" value="P:protein folding"/>
    <property type="evidence" value="ECO:0007669"/>
    <property type="project" value="TreeGrafter"/>
</dbReference>
<evidence type="ECO:0000313" key="4">
    <source>
        <dbReference type="Proteomes" id="UP000472275"/>
    </source>
</evidence>
<evidence type="ECO:0000256" key="1">
    <source>
        <dbReference type="ARBA" id="ARBA00006347"/>
    </source>
</evidence>
<dbReference type="PANTHER" id="PTHR18929:SF58">
    <property type="entry name" value="PROTEIN DISULFIDE-ISOMERASE-LIKE PROTEIN OF THE TESTIS"/>
    <property type="match status" value="1"/>
</dbReference>
<dbReference type="PANTHER" id="PTHR18929">
    <property type="entry name" value="PROTEIN DISULFIDE ISOMERASE"/>
    <property type="match status" value="1"/>
</dbReference>
<feature type="domain" description="Thioredoxin" evidence="2">
    <location>
        <begin position="278"/>
        <end position="358"/>
    </location>
</feature>
<sequence>LEDHTLLLSFPPLYLIWKSSFCITEVCLSEVLTKMISYQRLKKEAPRIQFGKIDVTHQHDLRKEFNIREFPTVKSFVDSRVRQASAFITWVKRRTGPSTVLINSTDQAEAIINADDLAVIGFKAIHWKTQKAGFCSKSSNFRIYGTDVESFVSPTSVKIFDVPVENHILLFTPANSETFNVIYENYKSAAAEFRGKVCALQIRMPEDRQKKHSPMLLVKVDVPATRILNLTSDAKYKMPADKVTVENLKEFCQSYLKGKAKLHVSSEEIPEDWDKMPVKVLVGKNFNRIVFNKIMTVLVMFCPWSYDCRKLLPTWDKLGDQYENHKDIIIAKTDVRANNILSIGLEHYPFFRLFPAGPDYQVRTVLHNHQKMLLKGGKEKY</sequence>
<dbReference type="InterPro" id="IPR036249">
    <property type="entry name" value="Thioredoxin-like_sf"/>
</dbReference>
<keyword evidence="4" id="KW-1185">Reference proteome</keyword>
<organism evidence="3 4">
    <name type="scientific">Aquila chrysaetos chrysaetos</name>
    <dbReference type="NCBI Taxonomy" id="223781"/>
    <lineage>
        <taxon>Eukaryota</taxon>
        <taxon>Metazoa</taxon>
        <taxon>Chordata</taxon>
        <taxon>Craniata</taxon>
        <taxon>Vertebrata</taxon>
        <taxon>Euteleostomi</taxon>
        <taxon>Archelosauria</taxon>
        <taxon>Archosauria</taxon>
        <taxon>Dinosauria</taxon>
        <taxon>Saurischia</taxon>
        <taxon>Theropoda</taxon>
        <taxon>Coelurosauria</taxon>
        <taxon>Aves</taxon>
        <taxon>Neognathae</taxon>
        <taxon>Neoaves</taxon>
        <taxon>Telluraves</taxon>
        <taxon>Accipitrimorphae</taxon>
        <taxon>Accipitriformes</taxon>
        <taxon>Accipitridae</taxon>
        <taxon>Accipitrinae</taxon>
        <taxon>Aquila</taxon>
    </lineage>
</organism>
<evidence type="ECO:0000313" key="3">
    <source>
        <dbReference type="Ensembl" id="ENSACCP00020014175.1"/>
    </source>
</evidence>
<dbReference type="CDD" id="cd02982">
    <property type="entry name" value="PDI_b'_family"/>
    <property type="match status" value="1"/>
</dbReference>
<dbReference type="InterPro" id="IPR013766">
    <property type="entry name" value="Thioredoxin_domain"/>
</dbReference>
<dbReference type="Gene3D" id="3.40.30.10">
    <property type="entry name" value="Glutaredoxin"/>
    <property type="match status" value="3"/>
</dbReference>
<dbReference type="CDD" id="cd02961">
    <property type="entry name" value="PDI_a_family"/>
    <property type="match status" value="1"/>
</dbReference>
<dbReference type="Proteomes" id="UP000472275">
    <property type="component" value="Chromosome 25"/>
</dbReference>
<proteinExistence type="inferred from homology"/>
<dbReference type="Pfam" id="PF13848">
    <property type="entry name" value="Thioredoxin_6"/>
    <property type="match status" value="1"/>
</dbReference>